<dbReference type="GO" id="GO:0000156">
    <property type="term" value="F:phosphorelay response regulator activity"/>
    <property type="evidence" value="ECO:0007669"/>
    <property type="project" value="TreeGrafter"/>
</dbReference>
<dbReference type="Gene3D" id="3.40.50.2300">
    <property type="match status" value="1"/>
</dbReference>
<protein>
    <submittedName>
        <fullName evidence="6">DNA-binding response OmpR family regulator</fullName>
    </submittedName>
</protein>
<evidence type="ECO:0000256" key="1">
    <source>
        <dbReference type="ARBA" id="ARBA00023125"/>
    </source>
</evidence>
<dbReference type="AlphaFoldDB" id="A0A852VA05"/>
<dbReference type="Proteomes" id="UP000576393">
    <property type="component" value="Unassembled WGS sequence"/>
</dbReference>
<evidence type="ECO:0000256" key="3">
    <source>
        <dbReference type="PROSITE-ProRule" id="PRU01091"/>
    </source>
</evidence>
<dbReference type="GO" id="GO:0032993">
    <property type="term" value="C:protein-DNA complex"/>
    <property type="evidence" value="ECO:0007669"/>
    <property type="project" value="TreeGrafter"/>
</dbReference>
<dbReference type="InterPro" id="IPR036388">
    <property type="entry name" value="WH-like_DNA-bd_sf"/>
</dbReference>
<keyword evidence="1 3" id="KW-0238">DNA-binding</keyword>
<dbReference type="PROSITE" id="PS50110">
    <property type="entry name" value="RESPONSE_REGULATORY"/>
    <property type="match status" value="1"/>
</dbReference>
<dbReference type="PANTHER" id="PTHR48111">
    <property type="entry name" value="REGULATOR OF RPOS"/>
    <property type="match status" value="1"/>
</dbReference>
<dbReference type="GO" id="GO:0005829">
    <property type="term" value="C:cytosol"/>
    <property type="evidence" value="ECO:0007669"/>
    <property type="project" value="TreeGrafter"/>
</dbReference>
<gene>
    <name evidence="6" type="ORF">HDA43_006141</name>
</gene>
<evidence type="ECO:0000313" key="6">
    <source>
        <dbReference type="EMBL" id="NYF43914.1"/>
    </source>
</evidence>
<reference evidence="6 7" key="1">
    <citation type="submission" date="2020-07" db="EMBL/GenBank/DDBJ databases">
        <title>Sequencing the genomes of 1000 actinobacteria strains.</title>
        <authorList>
            <person name="Klenk H.-P."/>
        </authorList>
    </citation>
    <scope>NUCLEOTIDE SEQUENCE [LARGE SCALE GENOMIC DNA]</scope>
    <source>
        <strain evidence="6 7">DSM 45763</strain>
    </source>
</reference>
<sequence>MLEIMRVLIVEDHEELALTVATGLRREGMAVDVALDGHAALDRASANHYDVVVLDRDLPGLHGDEVCRSLVGAGHPARVLMLTAAGTIDDRVTGLGIGADDYLPKPFAFAELVARIRALVRRAGPVLPPVLVRGGLRLDPATRIATRDGRRLPLSPKEFAVLELLLAAGGAVVSAEQLLERCWDEFADPFTQTVKVTVSRLRRKLGDPPLIETVPQAGYRI</sequence>
<keyword evidence="2" id="KW-0597">Phosphoprotein</keyword>
<dbReference type="InterPro" id="IPR001789">
    <property type="entry name" value="Sig_transdc_resp-reg_receiver"/>
</dbReference>
<dbReference type="Gene3D" id="6.10.250.690">
    <property type="match status" value="1"/>
</dbReference>
<feature type="modified residue" description="4-aspartylphosphate" evidence="2">
    <location>
        <position position="55"/>
    </location>
</feature>
<feature type="domain" description="Response regulatory" evidence="4">
    <location>
        <begin position="6"/>
        <end position="120"/>
    </location>
</feature>
<comment type="caution">
    <text evidence="6">The sequence shown here is derived from an EMBL/GenBank/DDBJ whole genome shotgun (WGS) entry which is preliminary data.</text>
</comment>
<evidence type="ECO:0000259" key="5">
    <source>
        <dbReference type="PROSITE" id="PS51755"/>
    </source>
</evidence>
<dbReference type="InterPro" id="IPR001867">
    <property type="entry name" value="OmpR/PhoB-type_DNA-bd"/>
</dbReference>
<keyword evidence="7" id="KW-1185">Reference proteome</keyword>
<evidence type="ECO:0000259" key="4">
    <source>
        <dbReference type="PROSITE" id="PS50110"/>
    </source>
</evidence>
<dbReference type="SMART" id="SM00862">
    <property type="entry name" value="Trans_reg_C"/>
    <property type="match status" value="1"/>
</dbReference>
<accession>A0A852VA05</accession>
<dbReference type="GO" id="GO:0006355">
    <property type="term" value="P:regulation of DNA-templated transcription"/>
    <property type="evidence" value="ECO:0007669"/>
    <property type="project" value="InterPro"/>
</dbReference>
<dbReference type="InterPro" id="IPR011006">
    <property type="entry name" value="CheY-like_superfamily"/>
</dbReference>
<organism evidence="6 7">
    <name type="scientific">Streptosporangium sandarakinum</name>
    <dbReference type="NCBI Taxonomy" id="1260955"/>
    <lineage>
        <taxon>Bacteria</taxon>
        <taxon>Bacillati</taxon>
        <taxon>Actinomycetota</taxon>
        <taxon>Actinomycetes</taxon>
        <taxon>Streptosporangiales</taxon>
        <taxon>Streptosporangiaceae</taxon>
        <taxon>Streptosporangium</taxon>
    </lineage>
</organism>
<dbReference type="CDD" id="cd00383">
    <property type="entry name" value="trans_reg_C"/>
    <property type="match status" value="1"/>
</dbReference>
<dbReference type="Gene3D" id="1.10.10.10">
    <property type="entry name" value="Winged helix-like DNA-binding domain superfamily/Winged helix DNA-binding domain"/>
    <property type="match status" value="1"/>
</dbReference>
<name>A0A852VA05_9ACTN</name>
<dbReference type="EMBL" id="JACCCO010000003">
    <property type="protein sequence ID" value="NYF43914.1"/>
    <property type="molecule type" value="Genomic_DNA"/>
</dbReference>
<feature type="domain" description="OmpR/PhoB-type" evidence="5">
    <location>
        <begin position="128"/>
        <end position="221"/>
    </location>
</feature>
<dbReference type="GO" id="GO:0000976">
    <property type="term" value="F:transcription cis-regulatory region binding"/>
    <property type="evidence" value="ECO:0007669"/>
    <property type="project" value="TreeGrafter"/>
</dbReference>
<dbReference type="SMART" id="SM00448">
    <property type="entry name" value="REC"/>
    <property type="match status" value="1"/>
</dbReference>
<dbReference type="SUPFAM" id="SSF52172">
    <property type="entry name" value="CheY-like"/>
    <property type="match status" value="1"/>
</dbReference>
<dbReference type="PANTHER" id="PTHR48111:SF36">
    <property type="entry name" value="TRANSCRIPTIONAL REGULATORY PROTEIN CUTR"/>
    <property type="match status" value="1"/>
</dbReference>
<proteinExistence type="predicted"/>
<dbReference type="InterPro" id="IPR039420">
    <property type="entry name" value="WalR-like"/>
</dbReference>
<dbReference type="Pfam" id="PF00072">
    <property type="entry name" value="Response_reg"/>
    <property type="match status" value="1"/>
</dbReference>
<evidence type="ECO:0000256" key="2">
    <source>
        <dbReference type="PROSITE-ProRule" id="PRU00169"/>
    </source>
</evidence>
<dbReference type="PROSITE" id="PS51755">
    <property type="entry name" value="OMPR_PHOB"/>
    <property type="match status" value="1"/>
</dbReference>
<feature type="DNA-binding region" description="OmpR/PhoB-type" evidence="3">
    <location>
        <begin position="128"/>
        <end position="221"/>
    </location>
</feature>
<evidence type="ECO:0000313" key="7">
    <source>
        <dbReference type="Proteomes" id="UP000576393"/>
    </source>
</evidence>
<dbReference type="Pfam" id="PF00486">
    <property type="entry name" value="Trans_reg_C"/>
    <property type="match status" value="1"/>
</dbReference>